<evidence type="ECO:0000256" key="1">
    <source>
        <dbReference type="SAM" id="Phobius"/>
    </source>
</evidence>
<dbReference type="InterPro" id="IPR024623">
    <property type="entry name" value="YtxH"/>
</dbReference>
<evidence type="ECO:0000313" key="2">
    <source>
        <dbReference type="EMBL" id="MFD2694810.1"/>
    </source>
</evidence>
<reference evidence="3" key="1">
    <citation type="journal article" date="2019" name="Int. J. Syst. Evol. Microbiol.">
        <title>The Global Catalogue of Microorganisms (GCM) 10K type strain sequencing project: providing services to taxonomists for standard genome sequencing and annotation.</title>
        <authorList>
            <consortium name="The Broad Institute Genomics Platform"/>
            <consortium name="The Broad Institute Genome Sequencing Center for Infectious Disease"/>
            <person name="Wu L."/>
            <person name="Ma J."/>
        </authorList>
    </citation>
    <scope>NUCLEOTIDE SEQUENCE [LARGE SCALE GENOMIC DNA]</scope>
    <source>
        <strain evidence="3">TISTR 2466</strain>
    </source>
</reference>
<protein>
    <submittedName>
        <fullName evidence="2">YtxH domain-containing protein</fullName>
    </submittedName>
</protein>
<dbReference type="PANTHER" id="PTHR35792">
    <property type="entry name" value="GENERAL STRESS PROTEIN"/>
    <property type="match status" value="1"/>
</dbReference>
<dbReference type="Pfam" id="PF12732">
    <property type="entry name" value="YtxH"/>
    <property type="match status" value="1"/>
</dbReference>
<dbReference type="InterPro" id="IPR052928">
    <property type="entry name" value="Desiccation-related_membrane"/>
</dbReference>
<proteinExistence type="predicted"/>
<evidence type="ECO:0000313" key="3">
    <source>
        <dbReference type="Proteomes" id="UP001597399"/>
    </source>
</evidence>
<keyword evidence="1" id="KW-1133">Transmembrane helix</keyword>
<organism evidence="2 3">
    <name type="scientific">Sporolactobacillus shoreicorticis</name>
    <dbReference type="NCBI Taxonomy" id="1923877"/>
    <lineage>
        <taxon>Bacteria</taxon>
        <taxon>Bacillati</taxon>
        <taxon>Bacillota</taxon>
        <taxon>Bacilli</taxon>
        <taxon>Bacillales</taxon>
        <taxon>Sporolactobacillaceae</taxon>
        <taxon>Sporolactobacillus</taxon>
    </lineage>
</organism>
<name>A0ABW5S4T4_9BACL</name>
<accession>A0ABW5S4T4</accession>
<dbReference type="RefSeq" id="WP_253061972.1">
    <property type="nucleotide sequence ID" value="NZ_JAMXWM010000011.1"/>
</dbReference>
<dbReference type="EMBL" id="JBHUMQ010000031">
    <property type="protein sequence ID" value="MFD2694810.1"/>
    <property type="molecule type" value="Genomic_DNA"/>
</dbReference>
<keyword evidence="1" id="KW-0472">Membrane</keyword>
<feature type="transmembrane region" description="Helical" evidence="1">
    <location>
        <begin position="18"/>
        <end position="37"/>
    </location>
</feature>
<keyword evidence="1" id="KW-0812">Transmembrane</keyword>
<comment type="caution">
    <text evidence="2">The sequence shown here is derived from an EMBL/GenBank/DDBJ whole genome shotgun (WGS) entry which is preliminary data.</text>
</comment>
<gene>
    <name evidence="2" type="ORF">ACFSUE_14430</name>
</gene>
<dbReference type="PANTHER" id="PTHR35792:SF2">
    <property type="entry name" value="GENERAL STRESS PROTEIN"/>
    <property type="match status" value="1"/>
</dbReference>
<keyword evidence="3" id="KW-1185">Reference proteome</keyword>
<dbReference type="Proteomes" id="UP001597399">
    <property type="component" value="Unassembled WGS sequence"/>
</dbReference>
<sequence length="77" mass="8085">MSSENEKCSCSGTSVKELVLGGIIGGAIGASIALLFAPKSGVEMRRDLSVKEFVDSGVEKVKQVATSLLHKDDEPFS</sequence>